<keyword evidence="12" id="KW-1185">Reference proteome</keyword>
<sequence length="557" mass="61802">MSGTIRTPQPGDYDTSYSVAVRKFNRTQGLFPPNVENPQIQTQRCLHQLGEKKENIEKYLYLSGLRNSSVHLFYRLLTDHIKTIAPLIYTPTVGEACQKWSHNYVQPEGLYLSYADRGNVAQILHNWPQPNVEITVITDGSRILGLGDLGINGMGIPIGKLALYTGCAGIRPEATLPLTLDLGTNNKSLREDPLYLGSRQEKGSVEQELEFMDEIMVALNEKWPGIVVQFEDFKNPFPALQKYQDKYTCFNDDIQGTGAVILGGMVSAVKRSGKPAKDQRAVFLGAGSAGVGVAKQIVEFFIREGLTEDEARRCFWLVDTKGLVTDDRGDKLAEHKIYFSRPDNNGKQYKTLEEVVEYVKPTILMGLSTIQNAFTPEILTKMAQWNKYPIVFPLSNPSANSECTFEDAVKYTKGTLLFASGSPFGPVEYEGKTFYAGQGNNMYVFPGIGLGTILSKATMVTQSMIYASATSLSLALSESEASEGLLYPKIERIRDVSVQVAIGVIRAAQEAGVDREARIKGMEDSELQQWVRSKMYDPHLETQRVEQEVSGLTGSHL</sequence>
<dbReference type="PRINTS" id="PR00072">
    <property type="entry name" value="MALOXRDTASE"/>
</dbReference>
<dbReference type="Pfam" id="PF00390">
    <property type="entry name" value="malic"/>
    <property type="match status" value="1"/>
</dbReference>
<dbReference type="GO" id="GO:0051287">
    <property type="term" value="F:NAD binding"/>
    <property type="evidence" value="ECO:0007669"/>
    <property type="project" value="InterPro"/>
</dbReference>
<evidence type="ECO:0000259" key="9">
    <source>
        <dbReference type="SMART" id="SM00919"/>
    </source>
</evidence>
<proteinExistence type="inferred from homology"/>
<organism evidence="11 12">
    <name type="scientific">Heterodermia speciosa</name>
    <dbReference type="NCBI Taxonomy" id="116794"/>
    <lineage>
        <taxon>Eukaryota</taxon>
        <taxon>Fungi</taxon>
        <taxon>Dikarya</taxon>
        <taxon>Ascomycota</taxon>
        <taxon>Pezizomycotina</taxon>
        <taxon>Lecanoromycetes</taxon>
        <taxon>OSLEUM clade</taxon>
        <taxon>Lecanoromycetidae</taxon>
        <taxon>Caliciales</taxon>
        <taxon>Physciaceae</taxon>
        <taxon>Heterodermia</taxon>
    </lineage>
</organism>
<evidence type="ECO:0000256" key="5">
    <source>
        <dbReference type="PIRSR" id="PIRSR000106-1"/>
    </source>
</evidence>
<dbReference type="FunFam" id="3.40.50.720:FF:000182">
    <property type="entry name" value="NAD-dependent malic enzyme"/>
    <property type="match status" value="1"/>
</dbReference>
<evidence type="ECO:0000256" key="3">
    <source>
        <dbReference type="ARBA" id="ARBA00022723"/>
    </source>
</evidence>
<dbReference type="AlphaFoldDB" id="A0A8H3FLV5"/>
<dbReference type="GO" id="GO:0046872">
    <property type="term" value="F:metal ion binding"/>
    <property type="evidence" value="ECO:0007669"/>
    <property type="project" value="UniProtKB-KW"/>
</dbReference>
<dbReference type="OrthoDB" id="5365701at2759"/>
<dbReference type="Pfam" id="PF03949">
    <property type="entry name" value="Malic_M"/>
    <property type="match status" value="1"/>
</dbReference>
<feature type="binding site" evidence="7">
    <location>
        <position position="231"/>
    </location>
    <ligand>
        <name>a divalent metal cation</name>
        <dbReference type="ChEBI" id="CHEBI:60240"/>
    </ligand>
</feature>
<dbReference type="SMART" id="SM00919">
    <property type="entry name" value="Malic_M"/>
    <property type="match status" value="1"/>
</dbReference>
<accession>A0A8H3FLV5</accession>
<comment type="cofactor">
    <cofactor evidence="7">
        <name>Mg(2+)</name>
        <dbReference type="ChEBI" id="CHEBI:18420"/>
    </cofactor>
    <cofactor evidence="7">
        <name>Mn(2+)</name>
        <dbReference type="ChEBI" id="CHEBI:29035"/>
    </cofactor>
    <text evidence="7">Divalent metal cations. Prefers magnesium or manganese.</text>
</comment>
<feature type="binding site" evidence="6">
    <location>
        <position position="142"/>
    </location>
    <ligand>
        <name>(S)-malate</name>
        <dbReference type="ChEBI" id="CHEBI:15589"/>
    </ligand>
</feature>
<dbReference type="PIRSF" id="PIRSF000106">
    <property type="entry name" value="ME"/>
    <property type="match status" value="1"/>
</dbReference>
<dbReference type="InterPro" id="IPR001891">
    <property type="entry name" value="Malic_OxRdtase"/>
</dbReference>
<reference evidence="11" key="1">
    <citation type="submission" date="2021-03" db="EMBL/GenBank/DDBJ databases">
        <authorList>
            <person name="Tagirdzhanova G."/>
        </authorList>
    </citation>
    <scope>NUCLEOTIDE SEQUENCE</scope>
</reference>
<comment type="similarity">
    <text evidence="2 8">Belongs to the malic enzymes family.</text>
</comment>
<dbReference type="InterPro" id="IPR012301">
    <property type="entry name" value="Malic_N_dom"/>
</dbReference>
<feature type="binding site" evidence="6">
    <location>
        <position position="396"/>
    </location>
    <ligand>
        <name>(S)-malate</name>
        <dbReference type="ChEBI" id="CHEBI:15589"/>
    </ligand>
</feature>
<comment type="caution">
    <text evidence="11">The sequence shown here is derived from an EMBL/GenBank/DDBJ whole genome shotgun (WGS) entry which is preliminary data.</text>
</comment>
<feature type="domain" description="Malic enzyme N-terminal" evidence="10">
    <location>
        <begin position="66"/>
        <end position="244"/>
    </location>
</feature>
<dbReference type="GO" id="GO:0005739">
    <property type="term" value="C:mitochondrion"/>
    <property type="evidence" value="ECO:0007669"/>
    <property type="project" value="TreeGrafter"/>
</dbReference>
<dbReference type="SUPFAM" id="SSF51735">
    <property type="entry name" value="NAD(P)-binding Rossmann-fold domains"/>
    <property type="match status" value="1"/>
</dbReference>
<dbReference type="Gene3D" id="3.40.50.10380">
    <property type="entry name" value="Malic enzyme, N-terminal domain"/>
    <property type="match status" value="1"/>
</dbReference>
<feature type="active site" description="Proton donor" evidence="5">
    <location>
        <position position="89"/>
    </location>
</feature>
<dbReference type="SUPFAM" id="SSF53223">
    <property type="entry name" value="Aminoacid dehydrogenase-like, N-terminal domain"/>
    <property type="match status" value="1"/>
</dbReference>
<dbReference type="PANTHER" id="PTHR23406">
    <property type="entry name" value="MALIC ENZYME-RELATED"/>
    <property type="match status" value="1"/>
</dbReference>
<dbReference type="Proteomes" id="UP000664521">
    <property type="component" value="Unassembled WGS sequence"/>
</dbReference>
<dbReference type="GO" id="GO:0006108">
    <property type="term" value="P:malate metabolic process"/>
    <property type="evidence" value="ECO:0007669"/>
    <property type="project" value="TreeGrafter"/>
</dbReference>
<dbReference type="GO" id="GO:0004471">
    <property type="term" value="F:malate dehydrogenase (decarboxylating) (NAD+) activity"/>
    <property type="evidence" value="ECO:0007669"/>
    <property type="project" value="TreeGrafter"/>
</dbReference>
<dbReference type="InterPro" id="IPR036291">
    <property type="entry name" value="NAD(P)-bd_dom_sf"/>
</dbReference>
<gene>
    <name evidence="11" type="ORF">HETSPECPRED_005542</name>
</gene>
<feature type="binding site" evidence="6">
    <location>
        <position position="440"/>
    </location>
    <ligand>
        <name>(S)-malate</name>
        <dbReference type="ChEBI" id="CHEBI:15589"/>
    </ligand>
</feature>
<dbReference type="InterPro" id="IPR015884">
    <property type="entry name" value="Malic_enzyme_CS"/>
</dbReference>
<dbReference type="InterPro" id="IPR046346">
    <property type="entry name" value="Aminoacid_DH-like_N_sf"/>
</dbReference>
<keyword evidence="3 7" id="KW-0479">Metal-binding</keyword>
<feature type="domain" description="Malic enzyme NAD-binding" evidence="9">
    <location>
        <begin position="254"/>
        <end position="509"/>
    </location>
</feature>
<evidence type="ECO:0000256" key="6">
    <source>
        <dbReference type="PIRSR" id="PIRSR000106-2"/>
    </source>
</evidence>
<evidence type="ECO:0000256" key="1">
    <source>
        <dbReference type="ARBA" id="ARBA00001936"/>
    </source>
</evidence>
<dbReference type="Gene3D" id="3.40.50.720">
    <property type="entry name" value="NAD(P)-binding Rossmann-like Domain"/>
    <property type="match status" value="1"/>
</dbReference>
<dbReference type="PANTHER" id="PTHR23406:SF32">
    <property type="entry name" value="NADP-DEPENDENT MALIC ENZYME"/>
    <property type="match status" value="1"/>
</dbReference>
<evidence type="ECO:0000256" key="2">
    <source>
        <dbReference type="ARBA" id="ARBA00008785"/>
    </source>
</evidence>
<dbReference type="InterPro" id="IPR012302">
    <property type="entry name" value="Malic_NAD-bd"/>
</dbReference>
<dbReference type="PROSITE" id="PS00331">
    <property type="entry name" value="MALIC_ENZYMES"/>
    <property type="match status" value="1"/>
</dbReference>
<comment type="cofactor">
    <cofactor evidence="1">
        <name>Mn(2+)</name>
        <dbReference type="ChEBI" id="CHEBI:29035"/>
    </cofactor>
</comment>
<evidence type="ECO:0000259" key="10">
    <source>
        <dbReference type="SMART" id="SM01274"/>
    </source>
</evidence>
<feature type="active site" description="Proton acceptor" evidence="5">
    <location>
        <position position="160"/>
    </location>
</feature>
<dbReference type="CDD" id="cd05312">
    <property type="entry name" value="NAD_bind_1_malic_enz"/>
    <property type="match status" value="1"/>
</dbReference>
<feature type="binding site" evidence="7">
    <location>
        <position position="232"/>
    </location>
    <ligand>
        <name>a divalent metal cation</name>
        <dbReference type="ChEBI" id="CHEBI:60240"/>
    </ligand>
</feature>
<feature type="binding site" evidence="7">
    <location>
        <position position="253"/>
    </location>
    <ligand>
        <name>a divalent metal cation</name>
        <dbReference type="ChEBI" id="CHEBI:60240"/>
    </ligand>
</feature>
<dbReference type="NCBIfam" id="NF010052">
    <property type="entry name" value="PRK13529.1"/>
    <property type="match status" value="1"/>
</dbReference>
<dbReference type="InterPro" id="IPR037062">
    <property type="entry name" value="Malic_N_dom_sf"/>
</dbReference>
<evidence type="ECO:0000256" key="7">
    <source>
        <dbReference type="PIRSR" id="PIRSR000106-3"/>
    </source>
</evidence>
<name>A0A8H3FLV5_9LECA</name>
<dbReference type="FunFam" id="3.40.50.10380:FF:000007">
    <property type="entry name" value="Malic enzyme"/>
    <property type="match status" value="1"/>
</dbReference>
<protein>
    <recommendedName>
        <fullName evidence="8">Malic enzyme</fullName>
    </recommendedName>
</protein>
<evidence type="ECO:0000256" key="4">
    <source>
        <dbReference type="ARBA" id="ARBA00023002"/>
    </source>
</evidence>
<evidence type="ECO:0000313" key="12">
    <source>
        <dbReference type="Proteomes" id="UP000664521"/>
    </source>
</evidence>
<evidence type="ECO:0000256" key="8">
    <source>
        <dbReference type="RuleBase" id="RU003426"/>
    </source>
</evidence>
<dbReference type="EMBL" id="CAJPDS010000035">
    <property type="protein sequence ID" value="CAF9924253.1"/>
    <property type="molecule type" value="Genomic_DNA"/>
</dbReference>
<dbReference type="SMART" id="SM01274">
    <property type="entry name" value="malic"/>
    <property type="match status" value="1"/>
</dbReference>
<evidence type="ECO:0000313" key="11">
    <source>
        <dbReference type="EMBL" id="CAF9924253.1"/>
    </source>
</evidence>
<keyword evidence="4 8" id="KW-0560">Oxidoreductase</keyword>